<gene>
    <name evidence="3" type="ORF">A4D02_25515</name>
</gene>
<sequence length="1053" mass="116261">MNSAIRPIHTPGFVNVFIKPFFIGSLLLITSAGFSQKGKKAPEPPLSNVKGKLNYVADSLGNRVPDFSYCGYMGGDKAIPDAPVKVVVPVKAGDATVRIQAALDYVASLPLDKNIRGAVLLLPGQYEVAGQLFIRASGVVLRGSGFGENGSIVKGTGKDRQTLIAIAGKNDRQLNTETRLTDKYIPVNSVTVNVATPNNFKVGDKVIIHRPSTQNWIDALHTNHFGGGITALGWKPGQRDLYWDRTIVAVNNTVIQLDAPLTTALDEQYGGGLIASYNWNGRIQDAGVENLRLVSDYDTNNPKDEAHRWMAINIENTTDAWVRQVIFEHFAGSAVFIPETSKRITVEDCKSLAPISEIGGHRRNTFYTAGQQVLFQRLYAEYGNHDFGTGFCAPGPNAFVQCQSYRPYSFSGGIDSWSAGVLFDMVIVDGQPISFINRGQDGNGAGWNIANSVFWNCSAARIDCYQPPTAQNWSFGSWAQFSGDGFWAESNNTIEPRSLYYAQLKERLKEDISGRVQLLLIESDATSSPTVAQAAELTALSKDPQPTVKGFIDGAPKRQPIPTVATGVKTIDELGYKQPAAIPNVAAMRVQNSWLVRGNEVLTGSRGESPWWNGSARTYAMPNAKEAVTRFIPGQTGKGLTDDLGCMTDEMKAGHEVAYEQNYALWYERRRDDHERIRRMDGDVWTPFYELPFARSGKDTAWDGLSKYDLTKYNFWYWNRLKQFADLADQKGLVLVHQNFFQHNIIEAGAHYVDFPFRPVNNINNTGLPEPVPFAGDKRVFMAEQFYDVTHPVRRGLLRAYIRQCLNNFTSNNGVIQLTGAEFTGPLHFVQFWVDVVKEWEKETGKKELIGLSTTKDVQDAILADTDRAAAIDIIDIRYWHYQADGSAYAPPGGQSLAPRQQARQFKPKKTSFEQVYRAVREYRDKYAGKAVIYSGDSYDQMGWAVFLAGGSLANIPAMGDAGFVAAASTMKPVDGVSKEQYTLANAGNGYIVYSNGSDVQVDLTNVPAGFKVKWFDANKGEVIGKEEKVKGGKVVTLKSPKQGAVVAWIRKA</sequence>
<dbReference type="InterPro" id="IPR012334">
    <property type="entry name" value="Pectin_lyas_fold"/>
</dbReference>
<proteinExistence type="predicted"/>
<keyword evidence="1" id="KW-0812">Transmembrane</keyword>
<dbReference type="Proteomes" id="UP000192277">
    <property type="component" value="Unassembled WGS sequence"/>
</dbReference>
<keyword evidence="4" id="KW-1185">Reference proteome</keyword>
<dbReference type="Pfam" id="PF19815">
    <property type="entry name" value="DUF6298"/>
    <property type="match status" value="1"/>
</dbReference>
<accession>A0ABX3P0C6</accession>
<evidence type="ECO:0000259" key="2">
    <source>
        <dbReference type="Pfam" id="PF19815"/>
    </source>
</evidence>
<keyword evidence="1" id="KW-1133">Transmembrane helix</keyword>
<dbReference type="RefSeq" id="WP_014219821.1">
    <property type="nucleotide sequence ID" value="NZ_LWBO01000005.1"/>
</dbReference>
<dbReference type="EMBL" id="LWBO01000005">
    <property type="protein sequence ID" value="OQP51482.1"/>
    <property type="molecule type" value="Genomic_DNA"/>
</dbReference>
<organism evidence="3 4">
    <name type="scientific">Niastella koreensis</name>
    <dbReference type="NCBI Taxonomy" id="354356"/>
    <lineage>
        <taxon>Bacteria</taxon>
        <taxon>Pseudomonadati</taxon>
        <taxon>Bacteroidota</taxon>
        <taxon>Chitinophagia</taxon>
        <taxon>Chitinophagales</taxon>
        <taxon>Chitinophagaceae</taxon>
        <taxon>Niastella</taxon>
    </lineage>
</organism>
<evidence type="ECO:0000313" key="4">
    <source>
        <dbReference type="Proteomes" id="UP000192277"/>
    </source>
</evidence>
<dbReference type="SUPFAM" id="SSF51126">
    <property type="entry name" value="Pectin lyase-like"/>
    <property type="match status" value="1"/>
</dbReference>
<keyword evidence="1" id="KW-0472">Membrane</keyword>
<dbReference type="Gene3D" id="2.160.20.10">
    <property type="entry name" value="Single-stranded right-handed beta-helix, Pectin lyase-like"/>
    <property type="match status" value="1"/>
</dbReference>
<evidence type="ECO:0000256" key="1">
    <source>
        <dbReference type="SAM" id="Phobius"/>
    </source>
</evidence>
<feature type="domain" description="DUF6298" evidence="2">
    <location>
        <begin position="485"/>
        <end position="971"/>
    </location>
</feature>
<protein>
    <submittedName>
        <fullName evidence="3">Pectate lyase</fullName>
    </submittedName>
</protein>
<name>A0ABX3P0C6_9BACT</name>
<dbReference type="GO" id="GO:0016829">
    <property type="term" value="F:lyase activity"/>
    <property type="evidence" value="ECO:0007669"/>
    <property type="project" value="UniProtKB-KW"/>
</dbReference>
<feature type="transmembrane region" description="Helical" evidence="1">
    <location>
        <begin position="12"/>
        <end position="34"/>
    </location>
</feature>
<dbReference type="InterPro" id="IPR011050">
    <property type="entry name" value="Pectin_lyase_fold/virulence"/>
</dbReference>
<evidence type="ECO:0000313" key="3">
    <source>
        <dbReference type="EMBL" id="OQP51482.1"/>
    </source>
</evidence>
<dbReference type="InterPro" id="IPR046265">
    <property type="entry name" value="DUF6298"/>
</dbReference>
<reference evidence="3 4" key="1">
    <citation type="submission" date="2016-04" db="EMBL/GenBank/DDBJ databases">
        <authorList>
            <person name="Chen L."/>
            <person name="Zhuang W."/>
            <person name="Wang G."/>
        </authorList>
    </citation>
    <scope>NUCLEOTIDE SEQUENCE [LARGE SCALE GENOMIC DNA]</scope>
    <source>
        <strain evidence="4">GR20</strain>
    </source>
</reference>
<keyword evidence="3" id="KW-0456">Lyase</keyword>
<comment type="caution">
    <text evidence="3">The sequence shown here is derived from an EMBL/GenBank/DDBJ whole genome shotgun (WGS) entry which is preliminary data.</text>
</comment>